<comment type="caution">
    <text evidence="1">The sequence shown here is derived from an EMBL/GenBank/DDBJ whole genome shotgun (WGS) entry which is preliminary data.</text>
</comment>
<gene>
    <name evidence="1" type="ORF">LCGC14_1647800</name>
</gene>
<accession>A0A0F9HXP7</accession>
<protein>
    <submittedName>
        <fullName evidence="1">Uncharacterized protein</fullName>
    </submittedName>
</protein>
<reference evidence="1" key="1">
    <citation type="journal article" date="2015" name="Nature">
        <title>Complex archaea that bridge the gap between prokaryotes and eukaryotes.</title>
        <authorList>
            <person name="Spang A."/>
            <person name="Saw J.H."/>
            <person name="Jorgensen S.L."/>
            <person name="Zaremba-Niedzwiedzka K."/>
            <person name="Martijn J."/>
            <person name="Lind A.E."/>
            <person name="van Eijk R."/>
            <person name="Schleper C."/>
            <person name="Guy L."/>
            <person name="Ettema T.J."/>
        </authorList>
    </citation>
    <scope>NUCLEOTIDE SEQUENCE</scope>
</reference>
<dbReference type="EMBL" id="LAZR01013816">
    <property type="protein sequence ID" value="KKM20206.1"/>
    <property type="molecule type" value="Genomic_DNA"/>
</dbReference>
<evidence type="ECO:0000313" key="1">
    <source>
        <dbReference type="EMBL" id="KKM20206.1"/>
    </source>
</evidence>
<name>A0A0F9HXP7_9ZZZZ</name>
<sequence>MSFNELLTLVSDTANGQDNLDKAAIGFSNYGFVFKDEKKTKESYVITSYSSKFADVGSYHGITEKALKLDEINILDELVRYDEKYDCLFAGSLKTLLPSLEFGGDEILFYVWVFVKTPEGKQFPMTFYFGPSGTSLGGLGMKEYKDYFPKVFTQIINWSPFDFSKDGIEGLIEALEYALKKTPVSDFYAVYKHDFGNALMDVREGNPFIKEIGREYDETDIKFYLEEVEYSKERFD</sequence>
<proteinExistence type="predicted"/>
<organism evidence="1">
    <name type="scientific">marine sediment metagenome</name>
    <dbReference type="NCBI Taxonomy" id="412755"/>
    <lineage>
        <taxon>unclassified sequences</taxon>
        <taxon>metagenomes</taxon>
        <taxon>ecological metagenomes</taxon>
    </lineage>
</organism>
<dbReference type="AlphaFoldDB" id="A0A0F9HXP7"/>